<reference evidence="3" key="1">
    <citation type="submission" date="2016-10" db="EMBL/GenBank/DDBJ databases">
        <authorList>
            <person name="Varghese N."/>
            <person name="Submissions S."/>
        </authorList>
    </citation>
    <scope>NUCLEOTIDE SEQUENCE [LARGE SCALE GENOMIC DNA]</scope>
    <source>
        <strain evidence="3">CGMCC 4.3525</strain>
    </source>
</reference>
<evidence type="ECO:0000256" key="1">
    <source>
        <dbReference type="SAM" id="Phobius"/>
    </source>
</evidence>
<feature type="transmembrane region" description="Helical" evidence="1">
    <location>
        <begin position="12"/>
        <end position="31"/>
    </location>
</feature>
<name>A0A1H9NDA5_9PSEU</name>
<dbReference type="Pfam" id="PF06496">
    <property type="entry name" value="DUF1097"/>
    <property type="match status" value="1"/>
</dbReference>
<evidence type="ECO:0000313" key="2">
    <source>
        <dbReference type="EMBL" id="SER33924.1"/>
    </source>
</evidence>
<dbReference type="InterPro" id="IPR009476">
    <property type="entry name" value="DUF1097"/>
</dbReference>
<gene>
    <name evidence="2" type="ORF">SAMN05216188_110149</name>
</gene>
<dbReference type="OrthoDB" id="8396882at2"/>
<keyword evidence="1" id="KW-1133">Transmembrane helix</keyword>
<dbReference type="STRING" id="402600.SAMN05216188_110149"/>
<evidence type="ECO:0008006" key="4">
    <source>
        <dbReference type="Google" id="ProtNLM"/>
    </source>
</evidence>
<dbReference type="EMBL" id="FOFR01000010">
    <property type="protein sequence ID" value="SER33924.1"/>
    <property type="molecule type" value="Genomic_DNA"/>
</dbReference>
<dbReference type="RefSeq" id="WP_089953460.1">
    <property type="nucleotide sequence ID" value="NZ_FOFR01000010.1"/>
</dbReference>
<feature type="transmembrane region" description="Helical" evidence="1">
    <location>
        <begin position="134"/>
        <end position="154"/>
    </location>
</feature>
<accession>A0A1H9NDA5</accession>
<dbReference type="AlphaFoldDB" id="A0A1H9NDA5"/>
<proteinExistence type="predicted"/>
<feature type="transmembrane region" description="Helical" evidence="1">
    <location>
        <begin position="37"/>
        <end position="55"/>
    </location>
</feature>
<keyword evidence="1" id="KW-0472">Membrane</keyword>
<evidence type="ECO:0000313" key="3">
    <source>
        <dbReference type="Proteomes" id="UP000199352"/>
    </source>
</evidence>
<dbReference type="Proteomes" id="UP000199352">
    <property type="component" value="Unassembled WGS sequence"/>
</dbReference>
<feature type="transmembrane region" description="Helical" evidence="1">
    <location>
        <begin position="86"/>
        <end position="104"/>
    </location>
</feature>
<keyword evidence="1" id="KW-0812">Transmembrane</keyword>
<protein>
    <recommendedName>
        <fullName evidence="4">DUF1097 domain-containing protein</fullName>
    </recommendedName>
</protein>
<organism evidence="2 3">
    <name type="scientific">Lentzea xinjiangensis</name>
    <dbReference type="NCBI Taxonomy" id="402600"/>
    <lineage>
        <taxon>Bacteria</taxon>
        <taxon>Bacillati</taxon>
        <taxon>Actinomycetota</taxon>
        <taxon>Actinomycetes</taxon>
        <taxon>Pseudonocardiales</taxon>
        <taxon>Pseudonocardiaceae</taxon>
        <taxon>Lentzea</taxon>
    </lineage>
</organism>
<keyword evidence="3" id="KW-1185">Reference proteome</keyword>
<feature type="transmembrane region" description="Helical" evidence="1">
    <location>
        <begin position="62"/>
        <end position="80"/>
    </location>
</feature>
<sequence>MSEHAVATQTRPRFVIFTVIAGAVAAVAAFTADSLSFPAWAMFVGWVAWFSRPASPVQGLHAMVCLWLGLVLAAAGQLLAGVLAPVTGAAALPLAVFVLALVVVGLRTTPVLNNMLAWFLGLIAFYAAHSNEIASTLLSLAAATAIGAAAGFACQRLQRQFA</sequence>
<feature type="transmembrane region" description="Helical" evidence="1">
    <location>
        <begin position="111"/>
        <end position="128"/>
    </location>
</feature>